<protein>
    <recommendedName>
        <fullName evidence="1">Diphthamide synthase domain-containing protein</fullName>
    </recommendedName>
</protein>
<feature type="domain" description="Diphthamide synthase" evidence="1">
    <location>
        <begin position="4"/>
        <end position="201"/>
    </location>
</feature>
<dbReference type="Gene3D" id="3.90.1490.10">
    <property type="entry name" value="putative n-type atp pyrophosphatase, domain 2"/>
    <property type="match status" value="1"/>
</dbReference>
<geneLocation type="plasmid" evidence="2 3">
    <name>pMtWR-220</name>
</geneLocation>
<evidence type="ECO:0000313" key="3">
    <source>
        <dbReference type="Proteomes" id="UP000263013"/>
    </source>
</evidence>
<dbReference type="SUPFAM" id="SSF52402">
    <property type="entry name" value="Adenine nucleotide alpha hydrolases-like"/>
    <property type="match status" value="1"/>
</dbReference>
<dbReference type="CDD" id="cd01994">
    <property type="entry name" value="AANH_PF0828-like"/>
    <property type="match status" value="1"/>
</dbReference>
<dbReference type="Proteomes" id="UP000263013">
    <property type="component" value="Plasmid pMtWR-220"/>
</dbReference>
<dbReference type="Pfam" id="PF01902">
    <property type="entry name" value="Diphthami_syn_2"/>
    <property type="match status" value="1"/>
</dbReference>
<evidence type="ECO:0000259" key="1">
    <source>
        <dbReference type="Pfam" id="PF01902"/>
    </source>
</evidence>
<dbReference type="EMBL" id="CP021131">
    <property type="protein sequence ID" value="AWR88012.1"/>
    <property type="molecule type" value="Genomic_DNA"/>
</dbReference>
<keyword evidence="3" id="KW-1185">Reference proteome</keyword>
<evidence type="ECO:0000313" key="2">
    <source>
        <dbReference type="EMBL" id="AWR88012.1"/>
    </source>
</evidence>
<organism evidence="2 3">
    <name type="scientific">Meiothermus taiwanensis WR-220</name>
    <dbReference type="NCBI Taxonomy" id="1339250"/>
    <lineage>
        <taxon>Bacteria</taxon>
        <taxon>Thermotogati</taxon>
        <taxon>Deinococcota</taxon>
        <taxon>Deinococci</taxon>
        <taxon>Thermales</taxon>
        <taxon>Thermaceae</taxon>
        <taxon>Meiothermus</taxon>
    </lineage>
</organism>
<gene>
    <name evidence="2" type="ORF">Mtai_v1c27880</name>
</gene>
<dbReference type="InterPro" id="IPR002761">
    <property type="entry name" value="Diphthami_syn_dom"/>
</dbReference>
<proteinExistence type="predicted"/>
<dbReference type="RefSeq" id="WP_187388637.1">
    <property type="nucleotide sequence ID" value="NZ_CP021131.1"/>
</dbReference>
<sequence length="225" mass="24783">MPKRVLLSWSSGKDSAWALHILQQDPEVEVIGLLTTVNTTHGRVAMHSTRLALLEAQARAVGLPLHLVPLPWPCSNEVYERAMRAAIADGRRRGATHLAFGDLFLEEIRAYRVRQLQGTGLEPLFPLWHEPTRPLARRMIEAGLEAVVTCVDPRRLPPSFVGRTFDQAFLDNLPGGVDPCGENGEFHTCVLAGPMFRKPLCAAVGEVVERDGFYFADLVPAMPAG</sequence>
<dbReference type="Gene3D" id="3.40.50.620">
    <property type="entry name" value="HUPs"/>
    <property type="match status" value="1"/>
</dbReference>
<name>A0ABM6WLK1_9DEIN</name>
<reference evidence="2 3" key="1">
    <citation type="submission" date="2017-05" db="EMBL/GenBank/DDBJ databases">
        <title>Complete genome sequence of Meiothermus taiwanensis WR-220.</title>
        <authorList>
            <person name="Wu W.-L."/>
            <person name="Lo W.-S."/>
            <person name="Kuo C.-H."/>
            <person name="Wu S.-H."/>
        </authorList>
    </citation>
    <scope>NUCLEOTIDE SEQUENCE [LARGE SCALE GENOMIC DNA]</scope>
    <source>
        <strain evidence="2 3">WR-220</strain>
        <plasmid evidence="2 3">pMtWR-220</plasmid>
    </source>
</reference>
<dbReference type="InterPro" id="IPR014729">
    <property type="entry name" value="Rossmann-like_a/b/a_fold"/>
</dbReference>
<keyword evidence="2" id="KW-0614">Plasmid</keyword>
<accession>A0ABM6WLK1</accession>